<feature type="transmembrane region" description="Helical" evidence="2">
    <location>
        <begin position="378"/>
        <end position="395"/>
    </location>
</feature>
<dbReference type="GO" id="GO:1904294">
    <property type="term" value="P:positive regulation of ERAD pathway"/>
    <property type="evidence" value="ECO:0007669"/>
    <property type="project" value="TreeGrafter"/>
</dbReference>
<proteinExistence type="predicted"/>
<keyword evidence="2" id="KW-0812">Transmembrane</keyword>
<organism evidence="3 4">
    <name type="scientific">Mesitornis unicolor</name>
    <name type="common">brown roatelo</name>
    <dbReference type="NCBI Taxonomy" id="54374"/>
    <lineage>
        <taxon>Eukaryota</taxon>
        <taxon>Metazoa</taxon>
        <taxon>Chordata</taxon>
        <taxon>Craniata</taxon>
        <taxon>Vertebrata</taxon>
        <taxon>Euteleostomi</taxon>
        <taxon>Archelosauria</taxon>
        <taxon>Archosauria</taxon>
        <taxon>Dinosauria</taxon>
        <taxon>Saurischia</taxon>
        <taxon>Theropoda</taxon>
        <taxon>Coelurosauria</taxon>
        <taxon>Aves</taxon>
        <taxon>Neognathae</taxon>
        <taxon>Neoaves</taxon>
        <taxon>Columbimorphae</taxon>
        <taxon>Mesitornithiformes</taxon>
        <taxon>Mesitornithidae</taxon>
        <taxon>Mesitornis</taxon>
    </lineage>
</organism>
<dbReference type="AlphaFoldDB" id="A0A091RFU4"/>
<dbReference type="InterPro" id="IPR019144">
    <property type="entry name" value="Membralin"/>
</dbReference>
<protein>
    <submittedName>
        <fullName evidence="3">Membralin</fullName>
    </submittedName>
</protein>
<feature type="region of interest" description="Disordered" evidence="1">
    <location>
        <begin position="1"/>
        <end position="37"/>
    </location>
</feature>
<feature type="compositionally biased region" description="Low complexity" evidence="1">
    <location>
        <begin position="1"/>
        <end position="16"/>
    </location>
</feature>
<evidence type="ECO:0000256" key="1">
    <source>
        <dbReference type="SAM" id="MobiDB-lite"/>
    </source>
</evidence>
<evidence type="ECO:0000313" key="4">
    <source>
        <dbReference type="Proteomes" id="UP000053369"/>
    </source>
</evidence>
<reference evidence="3 4" key="1">
    <citation type="submission" date="2014-04" db="EMBL/GenBank/DDBJ databases">
        <title>Genome evolution of avian class.</title>
        <authorList>
            <person name="Zhang G."/>
            <person name="Li C."/>
        </authorList>
    </citation>
    <scope>NUCLEOTIDE SEQUENCE [LARGE SCALE GENOMIC DNA]</scope>
    <source>
        <strain evidence="3">BGI_N332</strain>
    </source>
</reference>
<feature type="compositionally biased region" description="Low complexity" evidence="1">
    <location>
        <begin position="28"/>
        <end position="37"/>
    </location>
</feature>
<dbReference type="Pfam" id="PF09746">
    <property type="entry name" value="Membralin"/>
    <property type="match status" value="1"/>
</dbReference>
<keyword evidence="2" id="KW-1133">Transmembrane helix</keyword>
<dbReference type="PANTHER" id="PTHR21650:SF4">
    <property type="entry name" value="MEMBRALIN"/>
    <property type="match status" value="1"/>
</dbReference>
<accession>A0A091RFU4</accession>
<feature type="non-terminal residue" evidence="3">
    <location>
        <position position="545"/>
    </location>
</feature>
<feature type="transmembrane region" description="Helical" evidence="2">
    <location>
        <begin position="407"/>
        <end position="423"/>
    </location>
</feature>
<sequence length="545" mass="62250">MSENQPNANNHHPANNNGGGGAAGGNNRGVRNPNLNQNPLINVRDRLFHALFFKMAVTYARLFPPSFRRVFEFFVLLKALLVLFILAYIHIAFSRSPINCLEHVRDKWPRDGILRVEIQRNSSRAPIFLQFCGVEKFPGMVVESAAEEEEEEEEEMTVDMFENSSIKFELDIEPKVFLKPSRVSSTEALTHNETQEFSFSEAATKVWPQEEYIVEYSLEYGFLRLSQSTRQRLSIPVMVVTLDPTRDQCFGDRFSRLLLDEFLGYDDILMSSVKALAENEENKGFLRNVVSGEHYRFVSMWMARTSYLAAFVIMVIFTLSVSMLLRYSHHQIFVFIVDLLQMLEMNMTIAFPAAPLLTVILALVGMEAIMSEFFNDTTTAFYIILIVWLADQYDAICCHTNTSKRHWLRFFYLYHFAFYAYHYRFNGQYSSLALVTSWLFIQHSMIYFFHHYELPAILQQIRIQEMLLQNQQVGQGTQTTLQDNLNNNTTAAPLEAAALAPSEATSVIAAATAASMGPDLNWVAETAAIVTEASFLSDLSTTLLE</sequence>
<dbReference type="Proteomes" id="UP000053369">
    <property type="component" value="Unassembled WGS sequence"/>
</dbReference>
<dbReference type="GO" id="GO:0005783">
    <property type="term" value="C:endoplasmic reticulum"/>
    <property type="evidence" value="ECO:0007669"/>
    <property type="project" value="TreeGrafter"/>
</dbReference>
<feature type="transmembrane region" description="Helical" evidence="2">
    <location>
        <begin position="348"/>
        <end position="366"/>
    </location>
</feature>
<dbReference type="PANTHER" id="PTHR21650">
    <property type="entry name" value="MEMBRALIN/KINETOCHORE PROTEIN NUF2"/>
    <property type="match status" value="1"/>
</dbReference>
<feature type="transmembrane region" description="Helical" evidence="2">
    <location>
        <begin position="70"/>
        <end position="93"/>
    </location>
</feature>
<gene>
    <name evidence="3" type="ORF">N332_07780</name>
</gene>
<feature type="transmembrane region" description="Helical" evidence="2">
    <location>
        <begin position="429"/>
        <end position="449"/>
    </location>
</feature>
<feature type="transmembrane region" description="Helical" evidence="2">
    <location>
        <begin position="307"/>
        <end position="327"/>
    </location>
</feature>
<dbReference type="EMBL" id="KK799189">
    <property type="protein sequence ID" value="KFQ27507.1"/>
    <property type="molecule type" value="Genomic_DNA"/>
</dbReference>
<evidence type="ECO:0000256" key="2">
    <source>
        <dbReference type="SAM" id="Phobius"/>
    </source>
</evidence>
<dbReference type="GO" id="GO:0034976">
    <property type="term" value="P:response to endoplasmic reticulum stress"/>
    <property type="evidence" value="ECO:0007669"/>
    <property type="project" value="TreeGrafter"/>
</dbReference>
<keyword evidence="2" id="KW-0472">Membrane</keyword>
<keyword evidence="4" id="KW-1185">Reference proteome</keyword>
<evidence type="ECO:0000313" key="3">
    <source>
        <dbReference type="EMBL" id="KFQ27507.1"/>
    </source>
</evidence>
<name>A0A091RFU4_9AVES</name>
<feature type="compositionally biased region" description="Gly residues" evidence="1">
    <location>
        <begin position="17"/>
        <end position="27"/>
    </location>
</feature>